<dbReference type="AlphaFoldDB" id="A0A8J2N934"/>
<keyword evidence="3" id="KW-1185">Reference proteome</keyword>
<gene>
    <name evidence="2" type="ORF">ALTATR162_LOCUS9678</name>
</gene>
<evidence type="ECO:0000313" key="3">
    <source>
        <dbReference type="Proteomes" id="UP000676310"/>
    </source>
</evidence>
<feature type="domain" description="Heterokaryon incompatibility" evidence="1">
    <location>
        <begin position="228"/>
        <end position="328"/>
    </location>
</feature>
<proteinExistence type="predicted"/>
<dbReference type="PANTHER" id="PTHR33112">
    <property type="entry name" value="DOMAIN PROTEIN, PUTATIVE-RELATED"/>
    <property type="match status" value="1"/>
</dbReference>
<dbReference type="Pfam" id="PF06985">
    <property type="entry name" value="HET"/>
    <property type="match status" value="1"/>
</dbReference>
<organism evidence="2 3">
    <name type="scientific">Alternaria atra</name>
    <dbReference type="NCBI Taxonomy" id="119953"/>
    <lineage>
        <taxon>Eukaryota</taxon>
        <taxon>Fungi</taxon>
        <taxon>Dikarya</taxon>
        <taxon>Ascomycota</taxon>
        <taxon>Pezizomycotina</taxon>
        <taxon>Dothideomycetes</taxon>
        <taxon>Pleosporomycetidae</taxon>
        <taxon>Pleosporales</taxon>
        <taxon>Pleosporineae</taxon>
        <taxon>Pleosporaceae</taxon>
        <taxon>Alternaria</taxon>
        <taxon>Alternaria sect. Ulocladioides</taxon>
    </lineage>
</organism>
<dbReference type="InterPro" id="IPR010730">
    <property type="entry name" value="HET"/>
</dbReference>
<dbReference type="EMBL" id="CAJRGZ010000025">
    <property type="protein sequence ID" value="CAG5181270.1"/>
    <property type="molecule type" value="Genomic_DNA"/>
</dbReference>
<sequence length="353" mass="39738">MDEPRRLELDEGCNESRSTEAFGGGCDVSIDNEPYTGVTSENEISKKSGICERCNCIPWKDLLKNPLWWVPDQPVIKEDKVPLKASSCRICNLFAKIIETQKLSENGPYHLRKYRPWYLKNKEVPGLPALNSSQTLRMFYLQVSDTDHITCPQLMVTDFQPNDTSTKLRYYQASNVDIEQVKAWITECETSHCVDCVGDAATHDPLRQLRVIDCDQKSTVPAPLGCRYVALSYVWGQHESAFNDLQNAPETIADSIDLTKRLGYKYLWVDRYCIDQTDRIDKHTQVLQMGEIYAAAQVTIVAAAGSDPSYGLPGVSSQSRPVPKSEKIGDLLPEDDECAAKEVMHSIHKVSKL</sequence>
<dbReference type="PANTHER" id="PTHR33112:SF1">
    <property type="entry name" value="HETEROKARYON INCOMPATIBILITY DOMAIN-CONTAINING PROTEIN"/>
    <property type="match status" value="1"/>
</dbReference>
<evidence type="ECO:0000313" key="2">
    <source>
        <dbReference type="EMBL" id="CAG5181270.1"/>
    </source>
</evidence>
<name>A0A8J2N934_9PLEO</name>
<evidence type="ECO:0000259" key="1">
    <source>
        <dbReference type="Pfam" id="PF06985"/>
    </source>
</evidence>
<dbReference type="RefSeq" id="XP_043173247.1">
    <property type="nucleotide sequence ID" value="XM_043317312.1"/>
</dbReference>
<comment type="caution">
    <text evidence="2">The sequence shown here is derived from an EMBL/GenBank/DDBJ whole genome shotgun (WGS) entry which is preliminary data.</text>
</comment>
<reference evidence="2" key="1">
    <citation type="submission" date="2021-05" db="EMBL/GenBank/DDBJ databases">
        <authorList>
            <person name="Stam R."/>
        </authorList>
    </citation>
    <scope>NUCLEOTIDE SEQUENCE</scope>
    <source>
        <strain evidence="2">CS162</strain>
    </source>
</reference>
<dbReference type="GeneID" id="67021925"/>
<dbReference type="OrthoDB" id="5428863at2759"/>
<dbReference type="Proteomes" id="UP000676310">
    <property type="component" value="Unassembled WGS sequence"/>
</dbReference>
<accession>A0A8J2N934</accession>
<protein>
    <recommendedName>
        <fullName evidence="1">Heterokaryon incompatibility domain-containing protein</fullName>
    </recommendedName>
</protein>